<dbReference type="SUPFAM" id="SSF55781">
    <property type="entry name" value="GAF domain-like"/>
    <property type="match status" value="1"/>
</dbReference>
<dbReference type="InterPro" id="IPR029016">
    <property type="entry name" value="GAF-like_dom_sf"/>
</dbReference>
<dbReference type="PANTHER" id="PTHR45339">
    <property type="entry name" value="HYBRID SIGNAL TRANSDUCTION HISTIDINE KINASE J"/>
    <property type="match status" value="1"/>
</dbReference>
<dbReference type="Gene3D" id="1.20.120.160">
    <property type="entry name" value="HPT domain"/>
    <property type="match status" value="1"/>
</dbReference>
<keyword evidence="4" id="KW-1003">Cell membrane</keyword>
<dbReference type="SUPFAM" id="SSF47384">
    <property type="entry name" value="Homodimeric domain of signal transducing histidine kinase"/>
    <property type="match status" value="1"/>
</dbReference>
<dbReference type="InterPro" id="IPR035965">
    <property type="entry name" value="PAS-like_dom_sf"/>
</dbReference>
<evidence type="ECO:0000259" key="16">
    <source>
        <dbReference type="PROSITE" id="PS50110"/>
    </source>
</evidence>
<dbReference type="Proteomes" id="UP000186026">
    <property type="component" value="Unassembled WGS sequence"/>
</dbReference>
<keyword evidence="9" id="KW-0418">Kinase</keyword>
<dbReference type="SMART" id="SM00387">
    <property type="entry name" value="HATPase_c"/>
    <property type="match status" value="1"/>
</dbReference>
<dbReference type="SUPFAM" id="SSF52172">
    <property type="entry name" value="CheY-like"/>
    <property type="match status" value="1"/>
</dbReference>
<evidence type="ECO:0000256" key="5">
    <source>
        <dbReference type="ARBA" id="ARBA00022553"/>
    </source>
</evidence>
<dbReference type="SMART" id="SM00065">
    <property type="entry name" value="GAF"/>
    <property type="match status" value="1"/>
</dbReference>
<dbReference type="InterPro" id="IPR000014">
    <property type="entry name" value="PAS"/>
</dbReference>
<dbReference type="InterPro" id="IPR013655">
    <property type="entry name" value="PAS_fold_3"/>
</dbReference>
<evidence type="ECO:0000256" key="12">
    <source>
        <dbReference type="ARBA" id="ARBA00023012"/>
    </source>
</evidence>
<dbReference type="SMART" id="SM00448">
    <property type="entry name" value="REC"/>
    <property type="match status" value="1"/>
</dbReference>
<evidence type="ECO:0000256" key="14">
    <source>
        <dbReference type="PROSITE-ProRule" id="PRU00169"/>
    </source>
</evidence>
<evidence type="ECO:0000259" key="18">
    <source>
        <dbReference type="PROSITE" id="PS50113"/>
    </source>
</evidence>
<dbReference type="EMBL" id="FTOP01000002">
    <property type="protein sequence ID" value="SIS61859.1"/>
    <property type="molecule type" value="Genomic_DNA"/>
</dbReference>
<evidence type="ECO:0000256" key="11">
    <source>
        <dbReference type="ARBA" id="ARBA00022989"/>
    </source>
</evidence>
<dbReference type="EC" id="2.7.13.3" evidence="3"/>
<accession>A0A1N7KJT7</accession>
<dbReference type="Gene3D" id="3.30.565.10">
    <property type="entry name" value="Histidine kinase-like ATPase, C-terminal domain"/>
    <property type="match status" value="1"/>
</dbReference>
<keyword evidence="7" id="KW-0812">Transmembrane</keyword>
<dbReference type="CDD" id="cd16922">
    <property type="entry name" value="HATPase_EvgS-ArcB-TorS-like"/>
    <property type="match status" value="1"/>
</dbReference>
<keyword evidence="8" id="KW-0547">Nucleotide-binding</keyword>
<feature type="modified residue" description="4-aspartylphosphate" evidence="14">
    <location>
        <position position="621"/>
    </location>
</feature>
<feature type="domain" description="Response regulatory" evidence="16">
    <location>
        <begin position="572"/>
        <end position="687"/>
    </location>
</feature>
<evidence type="ECO:0000256" key="4">
    <source>
        <dbReference type="ARBA" id="ARBA00022475"/>
    </source>
</evidence>
<reference evidence="20" key="1">
    <citation type="submission" date="2017-01" db="EMBL/GenBank/DDBJ databases">
        <authorList>
            <person name="Varghese N."/>
            <person name="Submissions S."/>
        </authorList>
    </citation>
    <scope>NUCLEOTIDE SEQUENCE [LARGE SCALE GENOMIC DNA]</scope>
    <source>
        <strain evidence="20">DSM 46698</strain>
    </source>
</reference>
<evidence type="ECO:0000256" key="1">
    <source>
        <dbReference type="ARBA" id="ARBA00000085"/>
    </source>
</evidence>
<feature type="domain" description="PAS" evidence="17">
    <location>
        <begin position="184"/>
        <end position="256"/>
    </location>
</feature>
<dbReference type="InterPro" id="IPR003661">
    <property type="entry name" value="HisK_dim/P_dom"/>
</dbReference>
<keyword evidence="20" id="KW-1185">Reference proteome</keyword>
<dbReference type="NCBIfam" id="TIGR00229">
    <property type="entry name" value="sensory_box"/>
    <property type="match status" value="1"/>
</dbReference>
<dbReference type="GO" id="GO:0000155">
    <property type="term" value="F:phosphorelay sensor kinase activity"/>
    <property type="evidence" value="ECO:0007669"/>
    <property type="project" value="InterPro"/>
</dbReference>
<evidence type="ECO:0000256" key="3">
    <source>
        <dbReference type="ARBA" id="ARBA00012438"/>
    </source>
</evidence>
<sequence length="815" mass="92260">MKAKEIDRLKTVLSYNILDTPAEEDLDKIAELIAMVCEVPIAIISIIDDRRQWYKAKVGVDNDEVPVEDSFCQFTLIEDRFLEITAVQDDERVKGKPAAQGVDGLKFYAGVPLKAPDGHNIGTACVASSKPHKLTEKQKKAFELLADQAMTLIDAKRSNQILGDELKTILDRQKSILKKSIKQKESEFNALIQAISLSNALVQFNPDGTIFEANQIFASYLGFTSEELRGIHHDELLFEEDRKNNKAFWESLNQGNFKSGQMKRKHRSGKEIWLLATYNPILDSEGKVFKIIKIAQEITSSIESRKALQKAKDDAIQLNIQKDNFLANVSHELRTPLHAILGFTKLLLEEETDTIKTEYLNAVKTAGDNLLFTVNDILDLSKIESGTILIEQLEFDLHQLIHEVASFLKIKAVQKKISFTVEIDAEVPKWIIGDKNRLGQILINLIGNGIKFTDKGYVKLKLERVRENTSQVILKFRIQDTGIGIALEKLSMIFDRFSQSDEKISRRFGGTGLGLNISKSLVEKMDGTIEVSSKEGLGSEFSFTIPFQRGQQPIEKSKEAAVSFTQSKQVIKILLCEDNEINQALVKTLLRPANFDLVIASNGEEGIQRFQEMDFDLVLMDIQMPIMDGYQTTIYLREKLHTQVPIIALTANYMLKEKQKCLELGMNDYLSKPFKKEELFEKIYLWGDSVNKKQLITKTEEDQAAEASVDLNVLKEYSCGDEAFEHEMMQMFIGQVEKWKTAMDNHMAIADFKNIADSTHKMKSSFGVVGADTKDLINLEDLAELEDIAGIEAVYSRVIQYLKIVIPFLENKMKK</sequence>
<organism evidence="19 20">
    <name type="scientific">Belliella pelovolcani</name>
    <dbReference type="NCBI Taxonomy" id="529505"/>
    <lineage>
        <taxon>Bacteria</taxon>
        <taxon>Pseudomonadati</taxon>
        <taxon>Bacteroidota</taxon>
        <taxon>Cytophagia</taxon>
        <taxon>Cytophagales</taxon>
        <taxon>Cyclobacteriaceae</taxon>
        <taxon>Belliella</taxon>
    </lineage>
</organism>
<dbReference type="Pfam" id="PF00512">
    <property type="entry name" value="HisKA"/>
    <property type="match status" value="1"/>
</dbReference>
<evidence type="ECO:0000259" key="17">
    <source>
        <dbReference type="PROSITE" id="PS50112"/>
    </source>
</evidence>
<comment type="catalytic activity">
    <reaction evidence="1">
        <text>ATP + protein L-histidine = ADP + protein N-phospho-L-histidine.</text>
        <dbReference type="EC" id="2.7.13.3"/>
    </reaction>
</comment>
<dbReference type="InterPro" id="IPR001789">
    <property type="entry name" value="Sig_transdc_resp-reg_receiver"/>
</dbReference>
<name>A0A1N7KJT7_9BACT</name>
<protein>
    <recommendedName>
        <fullName evidence="3">histidine kinase</fullName>
        <ecNumber evidence="3">2.7.13.3</ecNumber>
    </recommendedName>
</protein>
<keyword evidence="6" id="KW-0808">Transferase</keyword>
<keyword evidence="10" id="KW-0067">ATP-binding</keyword>
<dbReference type="PROSITE" id="PS50113">
    <property type="entry name" value="PAC"/>
    <property type="match status" value="1"/>
</dbReference>
<evidence type="ECO:0000256" key="10">
    <source>
        <dbReference type="ARBA" id="ARBA00022840"/>
    </source>
</evidence>
<dbReference type="Gene3D" id="3.30.450.20">
    <property type="entry name" value="PAS domain"/>
    <property type="match status" value="1"/>
</dbReference>
<dbReference type="Pfam" id="PF02518">
    <property type="entry name" value="HATPase_c"/>
    <property type="match status" value="1"/>
</dbReference>
<dbReference type="PRINTS" id="PR00344">
    <property type="entry name" value="BCTRLSENSOR"/>
</dbReference>
<dbReference type="Gene3D" id="1.10.287.130">
    <property type="match status" value="1"/>
</dbReference>
<dbReference type="Gene3D" id="3.40.50.2300">
    <property type="match status" value="1"/>
</dbReference>
<dbReference type="InterPro" id="IPR036641">
    <property type="entry name" value="HPT_dom_sf"/>
</dbReference>
<dbReference type="Pfam" id="PF08447">
    <property type="entry name" value="PAS_3"/>
    <property type="match status" value="1"/>
</dbReference>
<dbReference type="InterPro" id="IPR011006">
    <property type="entry name" value="CheY-like_superfamily"/>
</dbReference>
<dbReference type="InterPro" id="IPR000700">
    <property type="entry name" value="PAS-assoc_C"/>
</dbReference>
<dbReference type="InterPro" id="IPR004358">
    <property type="entry name" value="Sig_transdc_His_kin-like_C"/>
</dbReference>
<evidence type="ECO:0000313" key="19">
    <source>
        <dbReference type="EMBL" id="SIS61859.1"/>
    </source>
</evidence>
<evidence type="ECO:0000313" key="20">
    <source>
        <dbReference type="Proteomes" id="UP000186026"/>
    </source>
</evidence>
<proteinExistence type="predicted"/>
<evidence type="ECO:0000256" key="8">
    <source>
        <dbReference type="ARBA" id="ARBA00022741"/>
    </source>
</evidence>
<keyword evidence="12" id="KW-0902">Two-component regulatory system</keyword>
<keyword evidence="11" id="KW-1133">Transmembrane helix</keyword>
<keyword evidence="5 14" id="KW-0597">Phosphoprotein</keyword>
<dbReference type="GO" id="GO:0005886">
    <property type="term" value="C:plasma membrane"/>
    <property type="evidence" value="ECO:0007669"/>
    <property type="project" value="UniProtKB-SubCell"/>
</dbReference>
<keyword evidence="13" id="KW-0472">Membrane</keyword>
<dbReference type="STRING" id="529505.SAMN05421761_102141"/>
<gene>
    <name evidence="19" type="ORF">SAMN05421761_102141</name>
</gene>
<dbReference type="AlphaFoldDB" id="A0A1N7KJT7"/>
<comment type="subcellular location">
    <subcellularLocation>
        <location evidence="2">Cell membrane</location>
        <topology evidence="2">Multi-pass membrane protein</topology>
    </subcellularLocation>
</comment>
<dbReference type="PANTHER" id="PTHR45339:SF1">
    <property type="entry name" value="HYBRID SIGNAL TRANSDUCTION HISTIDINE KINASE J"/>
    <property type="match status" value="1"/>
</dbReference>
<dbReference type="CDD" id="cd17546">
    <property type="entry name" value="REC_hyHK_CKI1_RcsC-like"/>
    <property type="match status" value="1"/>
</dbReference>
<evidence type="ECO:0000256" key="13">
    <source>
        <dbReference type="ARBA" id="ARBA00023136"/>
    </source>
</evidence>
<dbReference type="SUPFAM" id="SSF55785">
    <property type="entry name" value="PYP-like sensor domain (PAS domain)"/>
    <property type="match status" value="1"/>
</dbReference>
<feature type="domain" description="PAC" evidence="18">
    <location>
        <begin position="258"/>
        <end position="310"/>
    </location>
</feature>
<dbReference type="PROSITE" id="PS50112">
    <property type="entry name" value="PAS"/>
    <property type="match status" value="1"/>
</dbReference>
<dbReference type="CDD" id="cd00130">
    <property type="entry name" value="PAS"/>
    <property type="match status" value="1"/>
</dbReference>
<dbReference type="InterPro" id="IPR036097">
    <property type="entry name" value="HisK_dim/P_sf"/>
</dbReference>
<dbReference type="SMART" id="SM00091">
    <property type="entry name" value="PAS"/>
    <property type="match status" value="1"/>
</dbReference>
<dbReference type="Pfam" id="PF00072">
    <property type="entry name" value="Response_reg"/>
    <property type="match status" value="1"/>
</dbReference>
<evidence type="ECO:0000256" key="9">
    <source>
        <dbReference type="ARBA" id="ARBA00022777"/>
    </source>
</evidence>
<dbReference type="Gene3D" id="3.30.450.40">
    <property type="match status" value="1"/>
</dbReference>
<evidence type="ECO:0000256" key="7">
    <source>
        <dbReference type="ARBA" id="ARBA00022692"/>
    </source>
</evidence>
<dbReference type="GO" id="GO:0005524">
    <property type="term" value="F:ATP binding"/>
    <property type="evidence" value="ECO:0007669"/>
    <property type="project" value="UniProtKB-KW"/>
</dbReference>
<evidence type="ECO:0000256" key="6">
    <source>
        <dbReference type="ARBA" id="ARBA00022679"/>
    </source>
</evidence>
<dbReference type="PROSITE" id="PS50109">
    <property type="entry name" value="HIS_KIN"/>
    <property type="match status" value="1"/>
</dbReference>
<dbReference type="InterPro" id="IPR036890">
    <property type="entry name" value="HATPase_C_sf"/>
</dbReference>
<dbReference type="OrthoDB" id="9781208at2"/>
<dbReference type="RefSeq" id="WP_076498384.1">
    <property type="nucleotide sequence ID" value="NZ_FTOP01000002.1"/>
</dbReference>
<dbReference type="CDD" id="cd00082">
    <property type="entry name" value="HisKA"/>
    <property type="match status" value="1"/>
</dbReference>
<feature type="domain" description="Histidine kinase" evidence="15">
    <location>
        <begin position="328"/>
        <end position="549"/>
    </location>
</feature>
<dbReference type="PROSITE" id="PS50110">
    <property type="entry name" value="RESPONSE_REGULATORY"/>
    <property type="match status" value="1"/>
</dbReference>
<dbReference type="SUPFAM" id="SSF55874">
    <property type="entry name" value="ATPase domain of HSP90 chaperone/DNA topoisomerase II/histidine kinase"/>
    <property type="match status" value="1"/>
</dbReference>
<dbReference type="InterPro" id="IPR005467">
    <property type="entry name" value="His_kinase_dom"/>
</dbReference>
<dbReference type="SUPFAM" id="SSF47226">
    <property type="entry name" value="Histidine-containing phosphotransfer domain, HPT domain"/>
    <property type="match status" value="1"/>
</dbReference>
<dbReference type="SMART" id="SM00388">
    <property type="entry name" value="HisKA"/>
    <property type="match status" value="1"/>
</dbReference>
<dbReference type="InterPro" id="IPR003018">
    <property type="entry name" value="GAF"/>
</dbReference>
<dbReference type="InterPro" id="IPR003594">
    <property type="entry name" value="HATPase_dom"/>
</dbReference>
<evidence type="ECO:0000259" key="15">
    <source>
        <dbReference type="PROSITE" id="PS50109"/>
    </source>
</evidence>
<evidence type="ECO:0000256" key="2">
    <source>
        <dbReference type="ARBA" id="ARBA00004651"/>
    </source>
</evidence>
<dbReference type="FunFam" id="3.30.565.10:FF:000010">
    <property type="entry name" value="Sensor histidine kinase RcsC"/>
    <property type="match status" value="1"/>
</dbReference>